<evidence type="ECO:0000313" key="2">
    <source>
        <dbReference type="Proteomes" id="UP000198282"/>
    </source>
</evidence>
<reference evidence="1 2" key="1">
    <citation type="submission" date="2017-06" db="EMBL/GenBank/DDBJ databases">
        <authorList>
            <person name="Kim H.J."/>
            <person name="Triplett B.A."/>
        </authorList>
    </citation>
    <scope>NUCLEOTIDE SEQUENCE [LARGE SCALE GENOMIC DNA]</scope>
    <source>
        <strain evidence="1 2">CGMCC 4.2132</strain>
    </source>
</reference>
<organism evidence="1 2">
    <name type="scientific">Streptosporangium subroseum</name>
    <dbReference type="NCBI Taxonomy" id="106412"/>
    <lineage>
        <taxon>Bacteria</taxon>
        <taxon>Bacillati</taxon>
        <taxon>Actinomycetota</taxon>
        <taxon>Actinomycetes</taxon>
        <taxon>Streptosporangiales</taxon>
        <taxon>Streptosporangiaceae</taxon>
        <taxon>Streptosporangium</taxon>
    </lineage>
</organism>
<dbReference type="Proteomes" id="UP000198282">
    <property type="component" value="Unassembled WGS sequence"/>
</dbReference>
<name>A0A239PAN5_9ACTN</name>
<gene>
    <name evidence="1" type="ORF">SAMN05216276_11119</name>
</gene>
<dbReference type="AlphaFoldDB" id="A0A239PAN5"/>
<dbReference type="EMBL" id="FZOD01000111">
    <property type="protein sequence ID" value="SNT64137.1"/>
    <property type="molecule type" value="Genomic_DNA"/>
</dbReference>
<keyword evidence="2" id="KW-1185">Reference proteome</keyword>
<accession>A0A239PAN5</accession>
<proteinExistence type="predicted"/>
<sequence length="184" mass="20469">MPADSQTALVNILGSQTLIAYRVDERERRRRACARAEALLRPEVLELLMSLPLEEPVAVSSLNPAERRTLAKIPLGAVSRHGEAVVRRAVQPIRVDLAVVPGRGWESALERAGRFAPFCARAILVEGPLRRPQEAMVQTDFYGIGLLLARKGAVEVVVPPRPFVRKRFTAASWQFTEEINQQLN</sequence>
<evidence type="ECO:0000313" key="1">
    <source>
        <dbReference type="EMBL" id="SNT64137.1"/>
    </source>
</evidence>
<protein>
    <submittedName>
        <fullName evidence="1">Uncharacterized protein</fullName>
    </submittedName>
</protein>